<accession>A0A0C4DZ66</accession>
<organism evidence="5 6">
    <name type="scientific">Magnaporthiopsis poae (strain ATCC 64411 / 73-15)</name>
    <name type="common">Kentucky bluegrass fungus</name>
    <name type="synonym">Magnaporthe poae</name>
    <dbReference type="NCBI Taxonomy" id="644358"/>
    <lineage>
        <taxon>Eukaryota</taxon>
        <taxon>Fungi</taxon>
        <taxon>Dikarya</taxon>
        <taxon>Ascomycota</taxon>
        <taxon>Pezizomycotina</taxon>
        <taxon>Sordariomycetes</taxon>
        <taxon>Sordariomycetidae</taxon>
        <taxon>Magnaporthales</taxon>
        <taxon>Magnaporthaceae</taxon>
        <taxon>Magnaporthiopsis</taxon>
    </lineage>
</organism>
<reference evidence="5" key="5">
    <citation type="submission" date="2015-06" db="UniProtKB">
        <authorList>
            <consortium name="EnsemblFungi"/>
        </authorList>
    </citation>
    <scope>IDENTIFICATION</scope>
    <source>
        <strain evidence="5">ATCC 64411</strain>
    </source>
</reference>
<feature type="compositionally biased region" description="Basic residues" evidence="1">
    <location>
        <begin position="53"/>
        <end position="65"/>
    </location>
</feature>
<dbReference type="EnsemblFungi" id="MAPG_05355T0">
    <property type="protein sequence ID" value="MAPG_05355T0"/>
    <property type="gene ID" value="MAPG_05355"/>
</dbReference>
<reference evidence="4" key="3">
    <citation type="submission" date="2011-03" db="EMBL/GenBank/DDBJ databases">
        <title>Annotation of Magnaporthe poae ATCC 64411.</title>
        <authorList>
            <person name="Ma L.-J."/>
            <person name="Dead R."/>
            <person name="Young S.K."/>
            <person name="Zeng Q."/>
            <person name="Gargeya S."/>
            <person name="Fitzgerald M."/>
            <person name="Haas B."/>
            <person name="Abouelleil A."/>
            <person name="Alvarado L."/>
            <person name="Arachchi H.M."/>
            <person name="Berlin A."/>
            <person name="Brown A."/>
            <person name="Chapman S.B."/>
            <person name="Chen Z."/>
            <person name="Dunbar C."/>
            <person name="Freedman E."/>
            <person name="Gearin G."/>
            <person name="Gellesch M."/>
            <person name="Goldberg J."/>
            <person name="Griggs A."/>
            <person name="Gujja S."/>
            <person name="Heiman D."/>
            <person name="Howarth C."/>
            <person name="Larson L."/>
            <person name="Lui A."/>
            <person name="MacDonald P.J.P."/>
            <person name="Mehta T."/>
            <person name="Montmayeur A."/>
            <person name="Murphy C."/>
            <person name="Neiman D."/>
            <person name="Pearson M."/>
            <person name="Priest M."/>
            <person name="Roberts A."/>
            <person name="Saif S."/>
            <person name="Shea T."/>
            <person name="Shenoy N."/>
            <person name="Sisk P."/>
            <person name="Stolte C."/>
            <person name="Sykes S."/>
            <person name="Yandava C."/>
            <person name="Wortman J."/>
            <person name="Nusbaum C."/>
            <person name="Birren B."/>
        </authorList>
    </citation>
    <scope>NUCLEOTIDE SEQUENCE</scope>
    <source>
        <strain evidence="4">ATCC 64411</strain>
    </source>
</reference>
<evidence type="ECO:0000313" key="5">
    <source>
        <dbReference type="EnsemblFungi" id="MAPG_05355T0"/>
    </source>
</evidence>
<dbReference type="PANTHER" id="PTHR35395:SF1">
    <property type="entry name" value="DUF6536 DOMAIN-CONTAINING PROTEIN"/>
    <property type="match status" value="1"/>
</dbReference>
<evidence type="ECO:0000313" key="4">
    <source>
        <dbReference type="EMBL" id="KLU86341.1"/>
    </source>
</evidence>
<dbReference type="VEuPathDB" id="FungiDB:MAPG_05355"/>
<evidence type="ECO:0000313" key="6">
    <source>
        <dbReference type="Proteomes" id="UP000011715"/>
    </source>
</evidence>
<evidence type="ECO:0000259" key="3">
    <source>
        <dbReference type="Pfam" id="PF20163"/>
    </source>
</evidence>
<dbReference type="OrthoDB" id="5429634at2759"/>
<feature type="compositionally biased region" description="Polar residues" evidence="1">
    <location>
        <begin position="38"/>
        <end position="52"/>
    </location>
</feature>
<dbReference type="PANTHER" id="PTHR35395">
    <property type="entry name" value="DUF6536 DOMAIN-CONTAINING PROTEIN"/>
    <property type="match status" value="1"/>
</dbReference>
<evidence type="ECO:0000256" key="2">
    <source>
        <dbReference type="SAM" id="Phobius"/>
    </source>
</evidence>
<reference evidence="6" key="2">
    <citation type="submission" date="2010-05" db="EMBL/GenBank/DDBJ databases">
        <title>The genome sequence of Magnaporthe poae strain ATCC 64411.</title>
        <authorList>
            <person name="Ma L.-J."/>
            <person name="Dead R."/>
            <person name="Young S."/>
            <person name="Zeng Q."/>
            <person name="Koehrsen M."/>
            <person name="Alvarado L."/>
            <person name="Berlin A."/>
            <person name="Chapman S.B."/>
            <person name="Chen Z."/>
            <person name="Freedman E."/>
            <person name="Gellesch M."/>
            <person name="Goldberg J."/>
            <person name="Griggs A."/>
            <person name="Gujja S."/>
            <person name="Heilman E.R."/>
            <person name="Heiman D."/>
            <person name="Hepburn T."/>
            <person name="Howarth C."/>
            <person name="Jen D."/>
            <person name="Larson L."/>
            <person name="Mehta T."/>
            <person name="Neiman D."/>
            <person name="Pearson M."/>
            <person name="Roberts A."/>
            <person name="Saif S."/>
            <person name="Shea T."/>
            <person name="Shenoy N."/>
            <person name="Sisk P."/>
            <person name="Stolte C."/>
            <person name="Sykes S."/>
            <person name="Walk T."/>
            <person name="White J."/>
            <person name="Yandava C."/>
            <person name="Haas B."/>
            <person name="Nusbaum C."/>
            <person name="Birren B."/>
        </authorList>
    </citation>
    <scope>NUCLEOTIDE SEQUENCE [LARGE SCALE GENOMIC DNA]</scope>
    <source>
        <strain evidence="6">ATCC 64411 / 73-15</strain>
    </source>
</reference>
<sequence length="424" mass="44760">MEVVIPPRDHGATTYRYEWDENGAVTNISRVAPEERTGSSGLRSRAGSNSQNSHKKTHNHGRSRGARQTVQWPFQSTATITTTTVTETATPVSPVVPMSAFHNLRRATWQIPGSNRIRDSQYTVDPTIVPDYVANFIRGETPETLARKKNDSRTAAQRGVDVVTPDAENRGLRSRAAAFDGFPDLDIGDGMHSFNSNSRLVDCSGNGNGGQLEAGTGSSRRRGGCLGRFTNGGWRSGVELNALLALLVFVVGLACLIWAVASSKLLAGGADAVVFAGSCDAASRVNWGLHALANVLGLALLAGANYVYQVLGTGLVALLAVLVVLAAGTLGLGLRRAPAAVMVNGQALGNPLVLDAGSCSAVVSARCHPLRTPEGGVVADEEDADLDERPLCWGVVRQTAGMVVSHCTYSARGVERLDMSRAYA</sequence>
<reference evidence="4" key="1">
    <citation type="submission" date="2010-05" db="EMBL/GenBank/DDBJ databases">
        <title>The Genome Sequence of Magnaporthe poae strain ATCC 64411.</title>
        <authorList>
            <consortium name="The Broad Institute Genome Sequencing Platform"/>
            <consortium name="Broad Institute Genome Sequencing Center for Infectious Disease"/>
            <person name="Ma L.-J."/>
            <person name="Dead R."/>
            <person name="Young S."/>
            <person name="Zeng Q."/>
            <person name="Koehrsen M."/>
            <person name="Alvarado L."/>
            <person name="Berlin A."/>
            <person name="Chapman S.B."/>
            <person name="Chen Z."/>
            <person name="Freedman E."/>
            <person name="Gellesch M."/>
            <person name="Goldberg J."/>
            <person name="Griggs A."/>
            <person name="Gujja S."/>
            <person name="Heilman E.R."/>
            <person name="Heiman D."/>
            <person name="Hepburn T."/>
            <person name="Howarth C."/>
            <person name="Jen D."/>
            <person name="Larson L."/>
            <person name="Mehta T."/>
            <person name="Neiman D."/>
            <person name="Pearson M."/>
            <person name="Roberts A."/>
            <person name="Saif S."/>
            <person name="Shea T."/>
            <person name="Shenoy N."/>
            <person name="Sisk P."/>
            <person name="Stolte C."/>
            <person name="Sykes S."/>
            <person name="Walk T."/>
            <person name="White J."/>
            <person name="Yandava C."/>
            <person name="Haas B."/>
            <person name="Nusbaum C."/>
            <person name="Birren B."/>
        </authorList>
    </citation>
    <scope>NUCLEOTIDE SEQUENCE</scope>
    <source>
        <strain evidence="4">ATCC 64411</strain>
    </source>
</reference>
<dbReference type="EMBL" id="ADBL01001271">
    <property type="status" value="NOT_ANNOTATED_CDS"/>
    <property type="molecule type" value="Genomic_DNA"/>
</dbReference>
<dbReference type="Pfam" id="PF20163">
    <property type="entry name" value="DUF6536"/>
    <property type="match status" value="1"/>
</dbReference>
<dbReference type="OMA" id="VVSARCH"/>
<gene>
    <name evidence="4" type="ORF">MAPG_05355</name>
</gene>
<feature type="transmembrane region" description="Helical" evidence="2">
    <location>
        <begin position="289"/>
        <end position="308"/>
    </location>
</feature>
<keyword evidence="2" id="KW-0812">Transmembrane</keyword>
<proteinExistence type="predicted"/>
<name>A0A0C4DZ66_MAGP6</name>
<evidence type="ECO:0000256" key="1">
    <source>
        <dbReference type="SAM" id="MobiDB-lite"/>
    </source>
</evidence>
<reference evidence="5" key="4">
    <citation type="journal article" date="2015" name="G3 (Bethesda)">
        <title>Genome sequences of three phytopathogenic species of the Magnaporthaceae family of fungi.</title>
        <authorList>
            <person name="Okagaki L.H."/>
            <person name="Nunes C.C."/>
            <person name="Sailsbery J."/>
            <person name="Clay B."/>
            <person name="Brown D."/>
            <person name="John T."/>
            <person name="Oh Y."/>
            <person name="Young N."/>
            <person name="Fitzgerald M."/>
            <person name="Haas B.J."/>
            <person name="Zeng Q."/>
            <person name="Young S."/>
            <person name="Adiconis X."/>
            <person name="Fan L."/>
            <person name="Levin J.Z."/>
            <person name="Mitchell T.K."/>
            <person name="Okubara P.A."/>
            <person name="Farman M.L."/>
            <person name="Kohn L.M."/>
            <person name="Birren B."/>
            <person name="Ma L.-J."/>
            <person name="Dean R.A."/>
        </authorList>
    </citation>
    <scope>NUCLEOTIDE SEQUENCE</scope>
    <source>
        <strain evidence="5">ATCC 64411 / 73-15</strain>
    </source>
</reference>
<dbReference type="EMBL" id="ADBL01001270">
    <property type="status" value="NOT_ANNOTATED_CDS"/>
    <property type="molecule type" value="Genomic_DNA"/>
</dbReference>
<dbReference type="InterPro" id="IPR046623">
    <property type="entry name" value="DUF6536"/>
</dbReference>
<feature type="domain" description="DUF6536" evidence="3">
    <location>
        <begin position="234"/>
        <end position="311"/>
    </location>
</feature>
<keyword evidence="6" id="KW-1185">Reference proteome</keyword>
<protein>
    <recommendedName>
        <fullName evidence="3">DUF6536 domain-containing protein</fullName>
    </recommendedName>
</protein>
<dbReference type="eggNOG" id="ENOG502RYAY">
    <property type="taxonomic scope" value="Eukaryota"/>
</dbReference>
<keyword evidence="2" id="KW-1133">Transmembrane helix</keyword>
<feature type="region of interest" description="Disordered" evidence="1">
    <location>
        <begin position="28"/>
        <end position="69"/>
    </location>
</feature>
<dbReference type="EMBL" id="GL876969">
    <property type="protein sequence ID" value="KLU86341.1"/>
    <property type="molecule type" value="Genomic_DNA"/>
</dbReference>
<dbReference type="STRING" id="644358.A0A0C4DZ66"/>
<feature type="transmembrane region" description="Helical" evidence="2">
    <location>
        <begin position="314"/>
        <end position="334"/>
    </location>
</feature>
<dbReference type="AlphaFoldDB" id="A0A0C4DZ66"/>
<keyword evidence="2" id="KW-0472">Membrane</keyword>
<dbReference type="Proteomes" id="UP000011715">
    <property type="component" value="Unassembled WGS sequence"/>
</dbReference>
<feature type="transmembrane region" description="Helical" evidence="2">
    <location>
        <begin position="238"/>
        <end position="259"/>
    </location>
</feature>